<accession>A0A1J5T450</accession>
<protein>
    <submittedName>
        <fullName evidence="2">YceI-like domain protein</fullName>
    </submittedName>
</protein>
<feature type="domain" description="Lipid/polyisoprenoid-binding YceI-like" evidence="1">
    <location>
        <begin position="55"/>
        <end position="181"/>
    </location>
</feature>
<proteinExistence type="predicted"/>
<dbReference type="EMBL" id="MLJW01000040">
    <property type="protein sequence ID" value="OIR06918.1"/>
    <property type="molecule type" value="Genomic_DNA"/>
</dbReference>
<gene>
    <name evidence="2" type="ORF">GALL_108240</name>
</gene>
<sequence length="184" mass="20729">MKKILLATLSLVLMSSLINAQTYKTRDGYIYFNPNKDQSHKDYESASKEATAILKVETGDVALLVPMKTFHFNNALLEEHFNENYLHTNKFPNASYKGKLIGFNKNLLAKDGVYNLTSEGQVTLHGVTKNFKSPVKLEVKGKTATYYCVFKIKAEDYNIDIPGLVKPKLSEETPLTATINFQLN</sequence>
<dbReference type="InterPro" id="IPR036761">
    <property type="entry name" value="TTHA0802/YceI-like_sf"/>
</dbReference>
<evidence type="ECO:0000313" key="2">
    <source>
        <dbReference type="EMBL" id="OIR06918.1"/>
    </source>
</evidence>
<dbReference type="InterPro" id="IPR007372">
    <property type="entry name" value="Lipid/polyisoprenoid-bd_YceI"/>
</dbReference>
<name>A0A1J5T450_9ZZZZ</name>
<comment type="caution">
    <text evidence="2">The sequence shown here is derived from an EMBL/GenBank/DDBJ whole genome shotgun (WGS) entry which is preliminary data.</text>
</comment>
<dbReference type="AlphaFoldDB" id="A0A1J5T450"/>
<dbReference type="Gene3D" id="2.40.128.110">
    <property type="entry name" value="Lipid/polyisoprenoid-binding, YceI-like"/>
    <property type="match status" value="1"/>
</dbReference>
<dbReference type="Pfam" id="PF04264">
    <property type="entry name" value="YceI"/>
    <property type="match status" value="1"/>
</dbReference>
<dbReference type="SUPFAM" id="SSF101874">
    <property type="entry name" value="YceI-like"/>
    <property type="match status" value="1"/>
</dbReference>
<organism evidence="2">
    <name type="scientific">mine drainage metagenome</name>
    <dbReference type="NCBI Taxonomy" id="410659"/>
    <lineage>
        <taxon>unclassified sequences</taxon>
        <taxon>metagenomes</taxon>
        <taxon>ecological metagenomes</taxon>
    </lineage>
</organism>
<reference evidence="2" key="1">
    <citation type="submission" date="2016-10" db="EMBL/GenBank/DDBJ databases">
        <title>Sequence of Gallionella enrichment culture.</title>
        <authorList>
            <person name="Poehlein A."/>
            <person name="Muehling M."/>
            <person name="Daniel R."/>
        </authorList>
    </citation>
    <scope>NUCLEOTIDE SEQUENCE</scope>
</reference>
<evidence type="ECO:0000259" key="1">
    <source>
        <dbReference type="Pfam" id="PF04264"/>
    </source>
</evidence>